<sequence>MQDNIRELQEQIGKIATLVDPKIHNHRSDSEWVQEATKILITTLDVVAEEREKEKIQYFAEGVGSAFSADKLHVERYKYYTELLAQCSVYDLNILRNAVPSGFVGPANNPENAEVHLLAVHKLLRLNLLIQDQTPLLRYLENVNVQERHYDGIPDGALEKAKRISDFNIASNQAAIPRVTMLGQNFFTYFVSQPLDDLHVTHRDNSQNDKFKST</sequence>
<name>A0A2T2X7X9_9FIRM</name>
<reference evidence="1 2" key="1">
    <citation type="journal article" date="2014" name="BMC Genomics">
        <title>Comparison of environmental and isolate Sulfobacillus genomes reveals diverse carbon, sulfur, nitrogen, and hydrogen metabolisms.</title>
        <authorList>
            <person name="Justice N.B."/>
            <person name="Norman A."/>
            <person name="Brown C.T."/>
            <person name="Singh A."/>
            <person name="Thomas B.C."/>
            <person name="Banfield J.F."/>
        </authorList>
    </citation>
    <scope>NUCLEOTIDE SEQUENCE [LARGE SCALE GENOMIC DNA]</scope>
    <source>
        <strain evidence="1">AMDSBA4</strain>
    </source>
</reference>
<accession>A0A2T2X7X9</accession>
<organism evidence="1 2">
    <name type="scientific">Sulfobacillus benefaciens</name>
    <dbReference type="NCBI Taxonomy" id="453960"/>
    <lineage>
        <taxon>Bacteria</taxon>
        <taxon>Bacillati</taxon>
        <taxon>Bacillota</taxon>
        <taxon>Clostridia</taxon>
        <taxon>Eubacteriales</taxon>
        <taxon>Clostridiales Family XVII. Incertae Sedis</taxon>
        <taxon>Sulfobacillus</taxon>
    </lineage>
</organism>
<comment type="caution">
    <text evidence="1">The sequence shown here is derived from an EMBL/GenBank/DDBJ whole genome shotgun (WGS) entry which is preliminary data.</text>
</comment>
<evidence type="ECO:0000313" key="2">
    <source>
        <dbReference type="Proteomes" id="UP000242972"/>
    </source>
</evidence>
<gene>
    <name evidence="1" type="ORF">C7B46_17695</name>
</gene>
<dbReference type="AlphaFoldDB" id="A0A2T2X7X9"/>
<evidence type="ECO:0000313" key="1">
    <source>
        <dbReference type="EMBL" id="PSR30614.1"/>
    </source>
</evidence>
<proteinExistence type="predicted"/>
<dbReference type="Proteomes" id="UP000242972">
    <property type="component" value="Unassembled WGS sequence"/>
</dbReference>
<protein>
    <submittedName>
        <fullName evidence="1">Uncharacterized protein</fullName>
    </submittedName>
</protein>
<dbReference type="EMBL" id="PXYW01000077">
    <property type="protein sequence ID" value="PSR30614.1"/>
    <property type="molecule type" value="Genomic_DNA"/>
</dbReference>